<dbReference type="SUPFAM" id="SSF55797">
    <property type="entry name" value="PR-1-like"/>
    <property type="match status" value="1"/>
</dbReference>
<evidence type="ECO:0000313" key="7">
    <source>
        <dbReference type="EMBL" id="PRQ22174.1"/>
    </source>
</evidence>
<evidence type="ECO:0000256" key="1">
    <source>
        <dbReference type="ARBA" id="ARBA00009923"/>
    </source>
</evidence>
<dbReference type="OrthoDB" id="337038at2759"/>
<name>A0A2P6PJS9_ROSCH</name>
<dbReference type="SMART" id="SM00198">
    <property type="entry name" value="SCP"/>
    <property type="match status" value="1"/>
</dbReference>
<dbReference type="InterPro" id="IPR018244">
    <property type="entry name" value="Allrgn_V5/Tpx1_CS"/>
</dbReference>
<dbReference type="OMA" id="HDKCRNV"/>
<sequence length="163" mass="18098">MEFTKLAFLGMCSITLISIHISPANADPLAEEYVKAHNKYRAVENVPPLSWDETVANYAKKYAKSKAETCEMVHSDGPYGECLAMGSYNMKPAEAVKLWADEKKYYDHASNTCAEGQVCGHYTQVVWEKSTHVGCAKVHCKNGGTFITCNYDPPGNYIGEKPF</sequence>
<dbReference type="AlphaFoldDB" id="A0A2P6PJS9"/>
<keyword evidence="3" id="KW-0611">Plant defense</keyword>
<dbReference type="PANTHER" id="PTHR10334">
    <property type="entry name" value="CYSTEINE-RICH SECRETORY PROTEIN-RELATED"/>
    <property type="match status" value="1"/>
</dbReference>
<dbReference type="PROSITE" id="PS01009">
    <property type="entry name" value="CRISP_1"/>
    <property type="match status" value="1"/>
</dbReference>
<dbReference type="Gramene" id="PRQ22174">
    <property type="protein sequence ID" value="PRQ22174"/>
    <property type="gene ID" value="RchiOBHm_Chr6g0247361"/>
</dbReference>
<comment type="similarity">
    <text evidence="1">Belongs to the CRISP family.</text>
</comment>
<feature type="chain" id="PRO_5015110193" description="SCP domain-containing protein" evidence="5">
    <location>
        <begin position="27"/>
        <end position="163"/>
    </location>
</feature>
<dbReference type="InterPro" id="IPR001283">
    <property type="entry name" value="CRISP-related"/>
</dbReference>
<dbReference type="InterPro" id="IPR014044">
    <property type="entry name" value="CAP_dom"/>
</dbReference>
<accession>A0A2P6PJS9</accession>
<evidence type="ECO:0000256" key="2">
    <source>
        <dbReference type="ARBA" id="ARBA00022729"/>
    </source>
</evidence>
<feature type="signal peptide" evidence="5">
    <location>
        <begin position="1"/>
        <end position="26"/>
    </location>
</feature>
<dbReference type="CDD" id="cd05381">
    <property type="entry name" value="CAP_PR-1"/>
    <property type="match status" value="1"/>
</dbReference>
<evidence type="ECO:0000256" key="4">
    <source>
        <dbReference type="ARBA" id="ARBA00023157"/>
    </source>
</evidence>
<dbReference type="EMBL" id="PDCK01000044">
    <property type="protein sequence ID" value="PRQ22174.1"/>
    <property type="molecule type" value="Genomic_DNA"/>
</dbReference>
<dbReference type="STRING" id="74649.A0A2P6PJS9"/>
<organism evidence="7 8">
    <name type="scientific">Rosa chinensis</name>
    <name type="common">China rose</name>
    <dbReference type="NCBI Taxonomy" id="74649"/>
    <lineage>
        <taxon>Eukaryota</taxon>
        <taxon>Viridiplantae</taxon>
        <taxon>Streptophyta</taxon>
        <taxon>Embryophyta</taxon>
        <taxon>Tracheophyta</taxon>
        <taxon>Spermatophyta</taxon>
        <taxon>Magnoliopsida</taxon>
        <taxon>eudicotyledons</taxon>
        <taxon>Gunneridae</taxon>
        <taxon>Pentapetalae</taxon>
        <taxon>rosids</taxon>
        <taxon>fabids</taxon>
        <taxon>Rosales</taxon>
        <taxon>Rosaceae</taxon>
        <taxon>Rosoideae</taxon>
        <taxon>Rosoideae incertae sedis</taxon>
        <taxon>Rosa</taxon>
    </lineage>
</organism>
<feature type="domain" description="SCP" evidence="6">
    <location>
        <begin position="30"/>
        <end position="159"/>
    </location>
</feature>
<dbReference type="PROSITE" id="PS01010">
    <property type="entry name" value="CRISP_2"/>
    <property type="match status" value="1"/>
</dbReference>
<keyword evidence="4" id="KW-1015">Disulfide bond</keyword>
<gene>
    <name evidence="7" type="ORF">RchiOBHm_Chr6g0247361</name>
</gene>
<dbReference type="Gene3D" id="3.40.33.10">
    <property type="entry name" value="CAP"/>
    <property type="match status" value="1"/>
</dbReference>
<keyword evidence="8" id="KW-1185">Reference proteome</keyword>
<dbReference type="GO" id="GO:0098542">
    <property type="term" value="P:defense response to other organism"/>
    <property type="evidence" value="ECO:0007669"/>
    <property type="project" value="UniProtKB-ARBA"/>
</dbReference>
<evidence type="ECO:0000313" key="8">
    <source>
        <dbReference type="Proteomes" id="UP000238479"/>
    </source>
</evidence>
<dbReference type="GO" id="GO:0005576">
    <property type="term" value="C:extracellular region"/>
    <property type="evidence" value="ECO:0007669"/>
    <property type="project" value="InterPro"/>
</dbReference>
<proteinExistence type="inferred from homology"/>
<dbReference type="InterPro" id="IPR035940">
    <property type="entry name" value="CAP_sf"/>
</dbReference>
<dbReference type="Proteomes" id="UP000238479">
    <property type="component" value="Chromosome 6"/>
</dbReference>
<dbReference type="FunFam" id="3.40.33.10:FF:000006">
    <property type="entry name" value="Putative pathogenesis-related protein 1"/>
    <property type="match status" value="1"/>
</dbReference>
<evidence type="ECO:0000256" key="3">
    <source>
        <dbReference type="ARBA" id="ARBA00022821"/>
    </source>
</evidence>
<evidence type="ECO:0000259" key="6">
    <source>
        <dbReference type="SMART" id="SM00198"/>
    </source>
</evidence>
<comment type="caution">
    <text evidence="7">The sequence shown here is derived from an EMBL/GenBank/DDBJ whole genome shotgun (WGS) entry which is preliminary data.</text>
</comment>
<reference evidence="7 8" key="1">
    <citation type="journal article" date="2018" name="Nat. Genet.">
        <title>The Rosa genome provides new insights in the design of modern roses.</title>
        <authorList>
            <person name="Bendahmane M."/>
        </authorList>
    </citation>
    <scope>NUCLEOTIDE SEQUENCE [LARGE SCALE GENOMIC DNA]</scope>
    <source>
        <strain evidence="8">cv. Old Blush</strain>
    </source>
</reference>
<dbReference type="Pfam" id="PF00188">
    <property type="entry name" value="CAP"/>
    <property type="match status" value="1"/>
</dbReference>
<protein>
    <recommendedName>
        <fullName evidence="6">SCP domain-containing protein</fullName>
    </recommendedName>
</protein>
<keyword evidence="2 5" id="KW-0732">Signal</keyword>
<evidence type="ECO:0000256" key="5">
    <source>
        <dbReference type="SAM" id="SignalP"/>
    </source>
</evidence>
<dbReference type="PRINTS" id="PR00837">
    <property type="entry name" value="V5TPXLIKE"/>
</dbReference>